<keyword evidence="6" id="KW-0040">ANK repeat</keyword>
<name>A0AAQ3KRS1_9LILI</name>
<reference evidence="7 8" key="1">
    <citation type="submission" date="2023-10" db="EMBL/GenBank/DDBJ databases">
        <title>Chromosome-scale genome assembly provides insights into flower coloration mechanisms of Canna indica.</title>
        <authorList>
            <person name="Li C."/>
        </authorList>
    </citation>
    <scope>NUCLEOTIDE SEQUENCE [LARGE SCALE GENOMIC DNA]</scope>
    <source>
        <tissue evidence="7">Flower</tissue>
    </source>
</reference>
<dbReference type="PRINTS" id="PR01415">
    <property type="entry name" value="ANKYRIN"/>
</dbReference>
<evidence type="ECO:0000313" key="8">
    <source>
        <dbReference type="Proteomes" id="UP001327560"/>
    </source>
</evidence>
<gene>
    <name evidence="7" type="ORF">Cni_G20697</name>
</gene>
<dbReference type="PANTHER" id="PTHR45743">
    <property type="entry name" value="POTASSIUM CHANNEL AKT1"/>
    <property type="match status" value="1"/>
</dbReference>
<evidence type="ECO:0000256" key="3">
    <source>
        <dbReference type="ARBA" id="ARBA00022882"/>
    </source>
</evidence>
<dbReference type="InterPro" id="IPR045319">
    <property type="entry name" value="KAT/AKT"/>
</dbReference>
<dbReference type="GO" id="GO:0005249">
    <property type="term" value="F:voltage-gated potassium channel activity"/>
    <property type="evidence" value="ECO:0007669"/>
    <property type="project" value="InterPro"/>
</dbReference>
<dbReference type="PROSITE" id="PS50297">
    <property type="entry name" value="ANK_REP_REGION"/>
    <property type="match status" value="2"/>
</dbReference>
<dbReference type="Gene3D" id="1.25.40.20">
    <property type="entry name" value="Ankyrin repeat-containing domain"/>
    <property type="match status" value="1"/>
</dbReference>
<dbReference type="PROSITE" id="PS50088">
    <property type="entry name" value="ANK_REPEAT"/>
    <property type="match status" value="2"/>
</dbReference>
<dbReference type="GO" id="GO:0034702">
    <property type="term" value="C:monoatomic ion channel complex"/>
    <property type="evidence" value="ECO:0007669"/>
    <property type="project" value="UniProtKB-KW"/>
</dbReference>
<keyword evidence="3" id="KW-0406">Ion transport</keyword>
<evidence type="ECO:0000256" key="6">
    <source>
        <dbReference type="PROSITE-ProRule" id="PRU00023"/>
    </source>
</evidence>
<keyword evidence="4" id="KW-0630">Potassium</keyword>
<keyword evidence="5 7" id="KW-0407">Ion channel</keyword>
<dbReference type="Pfam" id="PF12796">
    <property type="entry name" value="Ank_2"/>
    <property type="match status" value="2"/>
</dbReference>
<dbReference type="InterPro" id="IPR002110">
    <property type="entry name" value="Ankyrin_rpt"/>
</dbReference>
<dbReference type="Proteomes" id="UP001327560">
    <property type="component" value="Chromosome 6"/>
</dbReference>
<evidence type="ECO:0000256" key="2">
    <source>
        <dbReference type="ARBA" id="ARBA00022826"/>
    </source>
</evidence>
<proteinExistence type="predicted"/>
<sequence>MRLANVPCNLLTGNSYFLENLLKAGMDPDMGDSRGRTPLHIAASKGYEDCVLVLLNHACNIHIQDMDGNTPLWDAIAAKHHKIFNLLHQCACVSNPNTSVDLLCLAAKRNDLSTMKERLKHGLSIDFENHEGLTALQIALAGNHDDMVNLLVMNGASIEKANLKGIGVRKIKEI</sequence>
<evidence type="ECO:0000256" key="1">
    <source>
        <dbReference type="ARBA" id="ARBA00022538"/>
    </source>
</evidence>
<evidence type="ECO:0000313" key="7">
    <source>
        <dbReference type="EMBL" id="WOL11933.1"/>
    </source>
</evidence>
<organism evidence="7 8">
    <name type="scientific">Canna indica</name>
    <name type="common">Indian-shot</name>
    <dbReference type="NCBI Taxonomy" id="4628"/>
    <lineage>
        <taxon>Eukaryota</taxon>
        <taxon>Viridiplantae</taxon>
        <taxon>Streptophyta</taxon>
        <taxon>Embryophyta</taxon>
        <taxon>Tracheophyta</taxon>
        <taxon>Spermatophyta</taxon>
        <taxon>Magnoliopsida</taxon>
        <taxon>Liliopsida</taxon>
        <taxon>Zingiberales</taxon>
        <taxon>Cannaceae</taxon>
        <taxon>Canna</taxon>
    </lineage>
</organism>
<dbReference type="EMBL" id="CP136895">
    <property type="protein sequence ID" value="WOL11933.1"/>
    <property type="molecule type" value="Genomic_DNA"/>
</dbReference>
<dbReference type="PANTHER" id="PTHR45743:SF21">
    <property type="entry name" value="POTASSIUM CHANNEL AKT2_3"/>
    <property type="match status" value="1"/>
</dbReference>
<keyword evidence="8" id="KW-1185">Reference proteome</keyword>
<protein>
    <submittedName>
        <fullName evidence="7">Potassium channel AKT2</fullName>
    </submittedName>
</protein>
<dbReference type="InterPro" id="IPR036770">
    <property type="entry name" value="Ankyrin_rpt-contain_sf"/>
</dbReference>
<keyword evidence="3" id="KW-0813">Transport</keyword>
<dbReference type="SUPFAM" id="SSF48403">
    <property type="entry name" value="Ankyrin repeat"/>
    <property type="match status" value="1"/>
</dbReference>
<feature type="repeat" description="ANK" evidence="6">
    <location>
        <begin position="131"/>
        <end position="163"/>
    </location>
</feature>
<keyword evidence="2" id="KW-0631">Potassium channel</keyword>
<accession>A0AAQ3KRS1</accession>
<dbReference type="SMART" id="SM00248">
    <property type="entry name" value="ANK"/>
    <property type="match status" value="4"/>
</dbReference>
<evidence type="ECO:0000256" key="5">
    <source>
        <dbReference type="ARBA" id="ARBA00023303"/>
    </source>
</evidence>
<dbReference type="AlphaFoldDB" id="A0AAQ3KRS1"/>
<keyword evidence="3" id="KW-0851">Voltage-gated channel</keyword>
<feature type="repeat" description="ANK" evidence="6">
    <location>
        <begin position="34"/>
        <end position="66"/>
    </location>
</feature>
<keyword evidence="1" id="KW-0633">Potassium transport</keyword>
<evidence type="ECO:0000256" key="4">
    <source>
        <dbReference type="ARBA" id="ARBA00022958"/>
    </source>
</evidence>